<reference evidence="3" key="1">
    <citation type="journal article" date="2019" name="Int. J. Syst. Evol. Microbiol.">
        <title>The Global Catalogue of Microorganisms (GCM) 10K type strain sequencing project: providing services to taxonomists for standard genome sequencing and annotation.</title>
        <authorList>
            <consortium name="The Broad Institute Genomics Platform"/>
            <consortium name="The Broad Institute Genome Sequencing Center for Infectious Disease"/>
            <person name="Wu L."/>
            <person name="Ma J."/>
        </authorList>
    </citation>
    <scope>NUCLEOTIDE SEQUENCE [LARGE SCALE GENOMIC DNA]</scope>
    <source>
        <strain evidence="3">JCM 11574</strain>
    </source>
</reference>
<proteinExistence type="predicted"/>
<organism evidence="2 3">
    <name type="scientific">Streptomyces rameus</name>
    <dbReference type="NCBI Taxonomy" id="68261"/>
    <lineage>
        <taxon>Bacteria</taxon>
        <taxon>Bacillati</taxon>
        <taxon>Actinomycetota</taxon>
        <taxon>Actinomycetes</taxon>
        <taxon>Kitasatosporales</taxon>
        <taxon>Streptomycetaceae</taxon>
        <taxon>Streptomyces</taxon>
    </lineage>
</organism>
<dbReference type="Pfam" id="PF13561">
    <property type="entry name" value="adh_short_C2"/>
    <property type="match status" value="1"/>
</dbReference>
<accession>A0ABP6MXA5</accession>
<sequence>MDAGLDDRVLPYCQEAQAVVWGERGARVNCISPGIILTPLARDEMSGPGSEGYHRMIETSAAGRVGTPTRSPRRRRSSSAGRLAC</sequence>
<evidence type="ECO:0000313" key="2">
    <source>
        <dbReference type="EMBL" id="GAA3126968.1"/>
    </source>
</evidence>
<feature type="region of interest" description="Disordered" evidence="1">
    <location>
        <begin position="41"/>
        <end position="85"/>
    </location>
</feature>
<evidence type="ECO:0008006" key="4">
    <source>
        <dbReference type="Google" id="ProtNLM"/>
    </source>
</evidence>
<name>A0ABP6MXA5_9ACTN</name>
<dbReference type="InterPro" id="IPR036291">
    <property type="entry name" value="NAD(P)-bd_dom_sf"/>
</dbReference>
<protein>
    <recommendedName>
        <fullName evidence="4">SDR family oxidoreductase</fullName>
    </recommendedName>
</protein>
<evidence type="ECO:0000256" key="1">
    <source>
        <dbReference type="SAM" id="MobiDB-lite"/>
    </source>
</evidence>
<dbReference type="SUPFAM" id="SSF51735">
    <property type="entry name" value="NAD(P)-binding Rossmann-fold domains"/>
    <property type="match status" value="1"/>
</dbReference>
<gene>
    <name evidence="2" type="ORF">GCM10010521_11830</name>
</gene>
<dbReference type="InterPro" id="IPR002347">
    <property type="entry name" value="SDR_fam"/>
</dbReference>
<evidence type="ECO:0000313" key="3">
    <source>
        <dbReference type="Proteomes" id="UP001500893"/>
    </source>
</evidence>
<comment type="caution">
    <text evidence="2">The sequence shown here is derived from an EMBL/GenBank/DDBJ whole genome shotgun (WGS) entry which is preliminary data.</text>
</comment>
<dbReference type="Gene3D" id="3.40.50.720">
    <property type="entry name" value="NAD(P)-binding Rossmann-like Domain"/>
    <property type="match status" value="1"/>
</dbReference>
<keyword evidence="3" id="KW-1185">Reference proteome</keyword>
<dbReference type="RefSeq" id="WP_345047758.1">
    <property type="nucleotide sequence ID" value="NZ_BAAAVM010000013.1"/>
</dbReference>
<dbReference type="Proteomes" id="UP001500893">
    <property type="component" value="Unassembled WGS sequence"/>
</dbReference>
<dbReference type="EMBL" id="BAAAVM010000013">
    <property type="protein sequence ID" value="GAA3126968.1"/>
    <property type="molecule type" value="Genomic_DNA"/>
</dbReference>